<feature type="non-terminal residue" evidence="2">
    <location>
        <position position="1"/>
    </location>
</feature>
<evidence type="ECO:0000313" key="3">
    <source>
        <dbReference type="Proteomes" id="UP001233999"/>
    </source>
</evidence>
<organism evidence="2 3">
    <name type="scientific">Diploptera punctata</name>
    <name type="common">Pacific beetle cockroach</name>
    <dbReference type="NCBI Taxonomy" id="6984"/>
    <lineage>
        <taxon>Eukaryota</taxon>
        <taxon>Metazoa</taxon>
        <taxon>Ecdysozoa</taxon>
        <taxon>Arthropoda</taxon>
        <taxon>Hexapoda</taxon>
        <taxon>Insecta</taxon>
        <taxon>Pterygota</taxon>
        <taxon>Neoptera</taxon>
        <taxon>Polyneoptera</taxon>
        <taxon>Dictyoptera</taxon>
        <taxon>Blattodea</taxon>
        <taxon>Blaberoidea</taxon>
        <taxon>Blaberidae</taxon>
        <taxon>Diplopterinae</taxon>
        <taxon>Diploptera</taxon>
    </lineage>
</organism>
<keyword evidence="1" id="KW-1133">Transmembrane helix</keyword>
<sequence length="68" mass="8129">KKINGLIGSIFNNLYFILGPYILAVLFSFCSMPIQEQMNQLFRKGIISNFSEIHIFHYSMFRHCHRFR</sequence>
<gene>
    <name evidence="2" type="ORF">L9F63_000205</name>
</gene>
<comment type="caution">
    <text evidence="2">The sequence shown here is derived from an EMBL/GenBank/DDBJ whole genome shotgun (WGS) entry which is preliminary data.</text>
</comment>
<reference evidence="2" key="2">
    <citation type="submission" date="2023-05" db="EMBL/GenBank/DDBJ databases">
        <authorList>
            <person name="Fouks B."/>
        </authorList>
    </citation>
    <scope>NUCLEOTIDE SEQUENCE</scope>
    <source>
        <strain evidence="2">Stay&amp;Tobe</strain>
        <tissue evidence="2">Testes</tissue>
    </source>
</reference>
<protein>
    <submittedName>
        <fullName evidence="2">Uncharacterized protein</fullName>
    </submittedName>
</protein>
<evidence type="ECO:0000256" key="1">
    <source>
        <dbReference type="SAM" id="Phobius"/>
    </source>
</evidence>
<feature type="non-terminal residue" evidence="2">
    <location>
        <position position="68"/>
    </location>
</feature>
<name>A0AAD8AM63_DIPPU</name>
<accession>A0AAD8AM63</accession>
<keyword evidence="1" id="KW-0812">Transmembrane</keyword>
<keyword evidence="3" id="KW-1185">Reference proteome</keyword>
<evidence type="ECO:0000313" key="2">
    <source>
        <dbReference type="EMBL" id="KAJ9601672.1"/>
    </source>
</evidence>
<dbReference type="AlphaFoldDB" id="A0AAD8AM63"/>
<dbReference type="Proteomes" id="UP001233999">
    <property type="component" value="Unassembled WGS sequence"/>
</dbReference>
<reference evidence="2" key="1">
    <citation type="journal article" date="2023" name="IScience">
        <title>Live-bearing cockroach genome reveals convergent evolutionary mechanisms linked to viviparity in insects and beyond.</title>
        <authorList>
            <person name="Fouks B."/>
            <person name="Harrison M.C."/>
            <person name="Mikhailova A.A."/>
            <person name="Marchal E."/>
            <person name="English S."/>
            <person name="Carruthers M."/>
            <person name="Jennings E.C."/>
            <person name="Chiamaka E.L."/>
            <person name="Frigard R.A."/>
            <person name="Pippel M."/>
            <person name="Attardo G.M."/>
            <person name="Benoit J.B."/>
            <person name="Bornberg-Bauer E."/>
            <person name="Tobe S.S."/>
        </authorList>
    </citation>
    <scope>NUCLEOTIDE SEQUENCE</scope>
    <source>
        <strain evidence="2">Stay&amp;Tobe</strain>
    </source>
</reference>
<feature type="transmembrane region" description="Helical" evidence="1">
    <location>
        <begin position="14"/>
        <end position="34"/>
    </location>
</feature>
<keyword evidence="1" id="KW-0472">Membrane</keyword>
<proteinExistence type="predicted"/>
<dbReference type="EMBL" id="JASPKZ010000006">
    <property type="protein sequence ID" value="KAJ9601672.1"/>
    <property type="molecule type" value="Genomic_DNA"/>
</dbReference>